<proteinExistence type="predicted"/>
<comment type="caution">
    <text evidence="2">The sequence shown here is derived from an EMBL/GenBank/DDBJ whole genome shotgun (WGS) entry which is preliminary data.</text>
</comment>
<evidence type="ECO:0000313" key="2">
    <source>
        <dbReference type="EMBL" id="KAK3788397.1"/>
    </source>
</evidence>
<protein>
    <submittedName>
        <fullName evidence="2">Uncharacterized protein</fullName>
    </submittedName>
</protein>
<name>A0AAE1AKG1_9GAST</name>
<organism evidence="2 3">
    <name type="scientific">Elysia crispata</name>
    <name type="common">lettuce slug</name>
    <dbReference type="NCBI Taxonomy" id="231223"/>
    <lineage>
        <taxon>Eukaryota</taxon>
        <taxon>Metazoa</taxon>
        <taxon>Spiralia</taxon>
        <taxon>Lophotrochozoa</taxon>
        <taxon>Mollusca</taxon>
        <taxon>Gastropoda</taxon>
        <taxon>Heterobranchia</taxon>
        <taxon>Euthyneura</taxon>
        <taxon>Panpulmonata</taxon>
        <taxon>Sacoglossa</taxon>
        <taxon>Placobranchoidea</taxon>
        <taxon>Plakobranchidae</taxon>
        <taxon>Elysia</taxon>
    </lineage>
</organism>
<dbReference type="EMBL" id="JAWDGP010001769">
    <property type="protein sequence ID" value="KAK3788397.1"/>
    <property type="molecule type" value="Genomic_DNA"/>
</dbReference>
<reference evidence="2" key="1">
    <citation type="journal article" date="2023" name="G3 (Bethesda)">
        <title>A reference genome for the long-term kleptoplast-retaining sea slug Elysia crispata morphotype clarki.</title>
        <authorList>
            <person name="Eastman K.E."/>
            <person name="Pendleton A.L."/>
            <person name="Shaikh M.A."/>
            <person name="Suttiyut T."/>
            <person name="Ogas R."/>
            <person name="Tomko P."/>
            <person name="Gavelis G."/>
            <person name="Widhalm J.R."/>
            <person name="Wisecaver J.H."/>
        </authorList>
    </citation>
    <scope>NUCLEOTIDE SEQUENCE</scope>
    <source>
        <strain evidence="2">ECLA1</strain>
    </source>
</reference>
<evidence type="ECO:0000256" key="1">
    <source>
        <dbReference type="SAM" id="MobiDB-lite"/>
    </source>
</evidence>
<keyword evidence="3" id="KW-1185">Reference proteome</keyword>
<accession>A0AAE1AKG1</accession>
<evidence type="ECO:0000313" key="3">
    <source>
        <dbReference type="Proteomes" id="UP001283361"/>
    </source>
</evidence>
<gene>
    <name evidence="2" type="ORF">RRG08_025122</name>
</gene>
<sequence>MLCVIEVSLHERYMQKRYPQRIKRNVVENENVESKRKEGLPAWASLKNSQGLPHTAWEESPEEACRDPMLESCGRTASRSFTLGRSIHGRCFHSNQSPQNLSSALAPTCTTGERRDQGGQRGLRRTRHGDRMDALNPSLRTQLCDLVRIPVALALADTFNPSTGPFGLAFISEINVDSSFPVFNSSHATTRTPSTQSASVLLAWLPAETGSRV</sequence>
<dbReference type="Proteomes" id="UP001283361">
    <property type="component" value="Unassembled WGS sequence"/>
</dbReference>
<feature type="region of interest" description="Disordered" evidence="1">
    <location>
        <begin position="105"/>
        <end position="128"/>
    </location>
</feature>
<dbReference type="AlphaFoldDB" id="A0AAE1AKG1"/>